<dbReference type="Proteomes" id="UP001269402">
    <property type="component" value="Unassembled WGS sequence"/>
</dbReference>
<keyword evidence="3" id="KW-0813">Transport</keyword>
<organism evidence="6 7">
    <name type="scientific">Rhizobium redzepovicii</name>
    <dbReference type="NCBI Taxonomy" id="2867518"/>
    <lineage>
        <taxon>Bacteria</taxon>
        <taxon>Pseudomonadati</taxon>
        <taxon>Pseudomonadota</taxon>
        <taxon>Alphaproteobacteria</taxon>
        <taxon>Hyphomicrobiales</taxon>
        <taxon>Rhizobiaceae</taxon>
        <taxon>Rhizobium/Agrobacterium group</taxon>
        <taxon>Rhizobium</taxon>
    </lineage>
</organism>
<dbReference type="Pfam" id="PF01547">
    <property type="entry name" value="SBP_bac_1"/>
    <property type="match status" value="1"/>
</dbReference>
<keyword evidence="7" id="KW-1185">Reference proteome</keyword>
<dbReference type="PANTHER" id="PTHR43649">
    <property type="entry name" value="ARABINOSE-BINDING PROTEIN-RELATED"/>
    <property type="match status" value="1"/>
</dbReference>
<evidence type="ECO:0000313" key="7">
    <source>
        <dbReference type="Proteomes" id="UP001269402"/>
    </source>
</evidence>
<evidence type="ECO:0000256" key="4">
    <source>
        <dbReference type="ARBA" id="ARBA00022729"/>
    </source>
</evidence>
<dbReference type="PANTHER" id="PTHR43649:SF34">
    <property type="entry name" value="ABC TRANSPORTER PERIPLASMIC-BINDING PROTEIN YCJN-RELATED"/>
    <property type="match status" value="1"/>
</dbReference>
<dbReference type="InterPro" id="IPR050490">
    <property type="entry name" value="Bact_solute-bd_prot1"/>
</dbReference>
<dbReference type="InterPro" id="IPR006059">
    <property type="entry name" value="SBP"/>
</dbReference>
<evidence type="ECO:0000256" key="5">
    <source>
        <dbReference type="ARBA" id="ARBA00022764"/>
    </source>
</evidence>
<protein>
    <submittedName>
        <fullName evidence="6">Extracellular solute-binding protein</fullName>
    </submittedName>
</protein>
<gene>
    <name evidence="6" type="ORF">RJJ37_26255</name>
</gene>
<sequence>MKVEIYDALMRRQASRRDVLRGTASAAALLGLSGAMGGIPGMAIAAADDLRAQILQIPGVGKGSPTDADWQKVGELCLGPTKANVKQGEFAGVELTFMGLNNQNLHNFLFRGFLKPWEAYTGAKINWIDLAQADYNARLQQSIATGTVDFDILEMGAPFEGDTAGRGLLDEMPDWAAKQIEADDLVSYLKPPVGTWGGKTYRVTIDGDCHTFAYRKDYFGEGSISGMAEPPKTWQEVNAASKALIGKTDPLTGQPAYGYLDPLKGWGGFGFYFIENRATAYAKYPGDPAWLFDPENMKPLVNNPAWVQAIQDVLDLIAAKAYPADQINADPGTTAFSQFLAGTGAMLMWWGDVGSGARTSDSSVVGDVVGFGINRGSNRVYNRKTGQWEDKYNEAPNMAYLGWGIYVTKQVSGDEKKRKAAWSAAAHLGGKDLSLWTSAYPSGFQPYRQSNFNYDEWEKAGYDRAYIEDYLGSNADSYNHPNAAIEPRIPGIFQYYSVAEDELAKGFAGQYKSAQETADAIAAAWEKITDQIGRDSQLRLYRASLGL</sequence>
<dbReference type="EMBL" id="JAVLSH010000013">
    <property type="protein sequence ID" value="MDR9763084.1"/>
    <property type="molecule type" value="Genomic_DNA"/>
</dbReference>
<dbReference type="SUPFAM" id="SSF53850">
    <property type="entry name" value="Periplasmic binding protein-like II"/>
    <property type="match status" value="1"/>
</dbReference>
<dbReference type="GO" id="GO:0042597">
    <property type="term" value="C:periplasmic space"/>
    <property type="evidence" value="ECO:0007669"/>
    <property type="project" value="UniProtKB-SubCell"/>
</dbReference>
<dbReference type="AlphaFoldDB" id="A0AAW8PA59"/>
<reference evidence="7" key="1">
    <citation type="submission" date="2023-07" db="EMBL/GenBank/DDBJ databases">
        <title>Genomic characterization of faba bean (Vicia faba) microsymbionts in Mexican soils.</title>
        <authorList>
            <person name="Rivera Orduna F.N."/>
            <person name="Guevara-Luna J."/>
            <person name="Yan J."/>
            <person name="Arroyo-Herrera I."/>
            <person name="Li Y."/>
            <person name="Vasquez-Murrieta M.S."/>
            <person name="Wang E.T."/>
        </authorList>
    </citation>
    <scope>NUCLEOTIDE SEQUENCE [LARGE SCALE GENOMIC DNA]</scope>
    <source>
        <strain evidence="7">CH6</strain>
    </source>
</reference>
<evidence type="ECO:0000313" key="6">
    <source>
        <dbReference type="EMBL" id="MDR9763084.1"/>
    </source>
</evidence>
<comment type="caution">
    <text evidence="6">The sequence shown here is derived from an EMBL/GenBank/DDBJ whole genome shotgun (WGS) entry which is preliminary data.</text>
</comment>
<comment type="similarity">
    <text evidence="2">Belongs to the bacterial solute-binding protein 1 family.</text>
</comment>
<comment type="subcellular location">
    <subcellularLocation>
        <location evidence="1">Periplasm</location>
    </subcellularLocation>
</comment>
<proteinExistence type="inferred from homology"/>
<accession>A0AAW8PA59</accession>
<name>A0AAW8PA59_9HYPH</name>
<dbReference type="InterPro" id="IPR006311">
    <property type="entry name" value="TAT_signal"/>
</dbReference>
<keyword evidence="4" id="KW-0732">Signal</keyword>
<keyword evidence="5" id="KW-0574">Periplasm</keyword>
<dbReference type="PROSITE" id="PS51318">
    <property type="entry name" value="TAT"/>
    <property type="match status" value="1"/>
</dbReference>
<dbReference type="Gene3D" id="3.40.190.10">
    <property type="entry name" value="Periplasmic binding protein-like II"/>
    <property type="match status" value="1"/>
</dbReference>
<evidence type="ECO:0000256" key="3">
    <source>
        <dbReference type="ARBA" id="ARBA00022448"/>
    </source>
</evidence>
<evidence type="ECO:0000256" key="1">
    <source>
        <dbReference type="ARBA" id="ARBA00004418"/>
    </source>
</evidence>
<evidence type="ECO:0000256" key="2">
    <source>
        <dbReference type="ARBA" id="ARBA00008520"/>
    </source>
</evidence>
<dbReference type="RefSeq" id="WP_097627941.1">
    <property type="nucleotide sequence ID" value="NZ_JAILYG010000012.1"/>
</dbReference>